<name>J4IAZ8_9APHY</name>
<keyword evidence="9" id="KW-0732">Signal</keyword>
<evidence type="ECO:0000256" key="9">
    <source>
        <dbReference type="ARBA" id="ARBA00022729"/>
    </source>
</evidence>
<evidence type="ECO:0000313" key="21">
    <source>
        <dbReference type="EMBL" id="CCM03786.1"/>
    </source>
</evidence>
<evidence type="ECO:0000256" key="18">
    <source>
        <dbReference type="SAM" id="MobiDB-lite"/>
    </source>
</evidence>
<dbReference type="SUPFAM" id="SSF50911">
    <property type="entry name" value="Mannose 6-phosphate receptor domain"/>
    <property type="match status" value="1"/>
</dbReference>
<evidence type="ECO:0000256" key="3">
    <source>
        <dbReference type="ARBA" id="ARBA00004472"/>
    </source>
</evidence>
<comment type="similarity">
    <text evidence="5">Belongs to the ATG27 family.</text>
</comment>
<dbReference type="STRING" id="599839.J4IAZ8"/>
<evidence type="ECO:0000256" key="17">
    <source>
        <dbReference type="ARBA" id="ARBA00023329"/>
    </source>
</evidence>
<reference evidence="21 22" key="1">
    <citation type="journal article" date="2012" name="Appl. Environ. Microbiol.">
        <title>Short-read sequencing for genomic analysis of the brown rot fungus Fibroporia radiculosa.</title>
        <authorList>
            <person name="Tang J.D."/>
            <person name="Perkins A.D."/>
            <person name="Sonstegard T.S."/>
            <person name="Schroeder S.G."/>
            <person name="Burgess S.C."/>
            <person name="Diehl S.V."/>
        </authorList>
    </citation>
    <scope>NUCLEOTIDE SEQUENCE [LARGE SCALE GENOMIC DNA]</scope>
    <source>
        <strain evidence="21 22">TFFH 294</strain>
    </source>
</reference>
<protein>
    <recommendedName>
        <fullName evidence="6">Autophagy-related protein 27</fullName>
    </recommendedName>
</protein>
<keyword evidence="7" id="KW-0813">Transport</keyword>
<evidence type="ECO:0000259" key="20">
    <source>
        <dbReference type="PROSITE" id="PS51914"/>
    </source>
</evidence>
<proteinExistence type="inferred from homology"/>
<evidence type="ECO:0000256" key="12">
    <source>
        <dbReference type="ARBA" id="ARBA00023006"/>
    </source>
</evidence>
<evidence type="ECO:0000256" key="2">
    <source>
        <dbReference type="ARBA" id="ARBA00004358"/>
    </source>
</evidence>
<evidence type="ECO:0000256" key="10">
    <source>
        <dbReference type="ARBA" id="ARBA00022927"/>
    </source>
</evidence>
<comment type="subcellular location">
    <subcellularLocation>
        <location evidence="2">Cytoplasmic vesicle membrane</location>
        <topology evidence="2">Single-pass type I membrane protein</topology>
    </subcellularLocation>
    <subcellularLocation>
        <location evidence="4">Golgi apparatus membrane</location>
        <topology evidence="4">Single-pass type I membrane protein</topology>
    </subcellularLocation>
    <subcellularLocation>
        <location evidence="1">Mitochondrion membrane</location>
        <topology evidence="1">Single-pass membrane protein</topology>
    </subcellularLocation>
    <subcellularLocation>
        <location evidence="3">Preautophagosomal structure membrane</location>
        <topology evidence="3">Single-pass type I membrane protein</topology>
    </subcellularLocation>
</comment>
<evidence type="ECO:0000256" key="5">
    <source>
        <dbReference type="ARBA" id="ARBA00005363"/>
    </source>
</evidence>
<keyword evidence="12" id="KW-0072">Autophagy</keyword>
<dbReference type="GO" id="GO:0007034">
    <property type="term" value="P:vacuolar transport"/>
    <property type="evidence" value="ECO:0007669"/>
    <property type="project" value="TreeGrafter"/>
</dbReference>
<evidence type="ECO:0000256" key="16">
    <source>
        <dbReference type="ARBA" id="ARBA00023157"/>
    </source>
</evidence>
<keyword evidence="11 19" id="KW-1133">Transmembrane helix</keyword>
<dbReference type="InParanoid" id="J4IAZ8"/>
<keyword evidence="13" id="KW-0333">Golgi apparatus</keyword>
<evidence type="ECO:0000256" key="8">
    <source>
        <dbReference type="ARBA" id="ARBA00022692"/>
    </source>
</evidence>
<accession>J4IAZ8</accession>
<dbReference type="HOGENOM" id="CLU_074885_0_0_1"/>
<dbReference type="Proteomes" id="UP000006352">
    <property type="component" value="Unassembled WGS sequence"/>
</dbReference>
<keyword evidence="16" id="KW-1015">Disulfide bond</keyword>
<dbReference type="Gene3D" id="2.70.130.10">
    <property type="entry name" value="Mannose-6-phosphate receptor binding domain"/>
    <property type="match status" value="1"/>
</dbReference>
<evidence type="ECO:0000256" key="7">
    <source>
        <dbReference type="ARBA" id="ARBA00022448"/>
    </source>
</evidence>
<keyword evidence="10" id="KW-0653">Protein transport</keyword>
<dbReference type="AlphaFoldDB" id="J4IAZ8"/>
<evidence type="ECO:0000256" key="4">
    <source>
        <dbReference type="ARBA" id="ARBA00004614"/>
    </source>
</evidence>
<gene>
    <name evidence="21" type="ORF">FIBRA_05933</name>
</gene>
<dbReference type="InterPro" id="IPR009011">
    <property type="entry name" value="Man6P_isomerase_rcpt-bd_dom_sf"/>
</dbReference>
<dbReference type="GeneID" id="24098697"/>
<keyword evidence="22" id="KW-1185">Reference proteome</keyword>
<dbReference type="PANTHER" id="PTHR15071:SF0">
    <property type="entry name" value="MANNOSE 6-PHOSPHATE RECEPTOR-LIKE PROTEIN 1"/>
    <property type="match status" value="1"/>
</dbReference>
<keyword evidence="8 19" id="KW-0812">Transmembrane</keyword>
<evidence type="ECO:0000256" key="13">
    <source>
        <dbReference type="ARBA" id="ARBA00023034"/>
    </source>
</evidence>
<dbReference type="InterPro" id="IPR044865">
    <property type="entry name" value="MRH_dom"/>
</dbReference>
<dbReference type="EMBL" id="HE797128">
    <property type="protein sequence ID" value="CCM03786.1"/>
    <property type="molecule type" value="Genomic_DNA"/>
</dbReference>
<evidence type="ECO:0000256" key="11">
    <source>
        <dbReference type="ARBA" id="ARBA00022989"/>
    </source>
</evidence>
<evidence type="ECO:0000313" key="22">
    <source>
        <dbReference type="Proteomes" id="UP000006352"/>
    </source>
</evidence>
<evidence type="ECO:0000256" key="15">
    <source>
        <dbReference type="ARBA" id="ARBA00023136"/>
    </source>
</evidence>
<dbReference type="OrthoDB" id="4504960at2759"/>
<evidence type="ECO:0000256" key="1">
    <source>
        <dbReference type="ARBA" id="ARBA00004304"/>
    </source>
</evidence>
<keyword evidence="17" id="KW-0968">Cytoplasmic vesicle</keyword>
<dbReference type="GO" id="GO:0010008">
    <property type="term" value="C:endosome membrane"/>
    <property type="evidence" value="ECO:0007669"/>
    <property type="project" value="UniProtKB-SubCell"/>
</dbReference>
<dbReference type="InterPro" id="IPR018939">
    <property type="entry name" value="Autophagy-rel_prot_27"/>
</dbReference>
<evidence type="ECO:0000256" key="6">
    <source>
        <dbReference type="ARBA" id="ARBA00013776"/>
    </source>
</evidence>
<organism evidence="21 22">
    <name type="scientific">Fibroporia radiculosa</name>
    <dbReference type="NCBI Taxonomy" id="599839"/>
    <lineage>
        <taxon>Eukaryota</taxon>
        <taxon>Fungi</taxon>
        <taxon>Dikarya</taxon>
        <taxon>Basidiomycota</taxon>
        <taxon>Agaricomycotina</taxon>
        <taxon>Agaricomycetes</taxon>
        <taxon>Polyporales</taxon>
        <taxon>Fibroporiaceae</taxon>
        <taxon>Fibroporia</taxon>
    </lineage>
</organism>
<sequence length="188" mass="20393">MTDGSRCPDADGMTASTAVRFICDTSVFGAGNPELVAQLPPDDGSACAFFVEWRTHVACPTHQKTGNIGFITVLAAIMGTVFMLYILVGTWYNRYVLELRGFDQIPRISFIPLGSIVSSVHSWIDRLRYGSSDGRGVGYRGLAEEEGMLSGPPGFLDEQDEEDPHEGDAQRSEDTSPVGIDSDGVIRL</sequence>
<keyword evidence="15 19" id="KW-0472">Membrane</keyword>
<keyword evidence="14" id="KW-0496">Mitochondrion</keyword>
<dbReference type="PANTHER" id="PTHR15071">
    <property type="entry name" value="MANNOSE-6-PHOSPHATE RECEPTOR FAMILY MEMBER"/>
    <property type="match status" value="1"/>
</dbReference>
<dbReference type="GO" id="GO:0005770">
    <property type="term" value="C:late endosome"/>
    <property type="evidence" value="ECO:0007669"/>
    <property type="project" value="TreeGrafter"/>
</dbReference>
<dbReference type="Pfam" id="PF09451">
    <property type="entry name" value="ATG27"/>
    <property type="match status" value="1"/>
</dbReference>
<feature type="region of interest" description="Disordered" evidence="18">
    <location>
        <begin position="145"/>
        <end position="188"/>
    </location>
</feature>
<evidence type="ECO:0000256" key="19">
    <source>
        <dbReference type="SAM" id="Phobius"/>
    </source>
</evidence>
<evidence type="ECO:0000256" key="14">
    <source>
        <dbReference type="ARBA" id="ARBA00023128"/>
    </source>
</evidence>
<dbReference type="RefSeq" id="XP_012183069.1">
    <property type="nucleotide sequence ID" value="XM_012327679.1"/>
</dbReference>
<feature type="transmembrane region" description="Helical" evidence="19">
    <location>
        <begin position="70"/>
        <end position="92"/>
    </location>
</feature>
<dbReference type="GO" id="GO:0000139">
    <property type="term" value="C:Golgi membrane"/>
    <property type="evidence" value="ECO:0007669"/>
    <property type="project" value="UniProtKB-SubCell"/>
</dbReference>
<feature type="domain" description="MRH" evidence="20">
    <location>
        <begin position="1"/>
        <end position="61"/>
    </location>
</feature>
<dbReference type="PROSITE" id="PS51914">
    <property type="entry name" value="MRH"/>
    <property type="match status" value="1"/>
</dbReference>